<dbReference type="PROSITE" id="PS51450">
    <property type="entry name" value="LRR"/>
    <property type="match status" value="1"/>
</dbReference>
<keyword evidence="1" id="KW-0433">Leucine-rich repeat</keyword>
<evidence type="ECO:0000256" key="2">
    <source>
        <dbReference type="ARBA" id="ARBA00022737"/>
    </source>
</evidence>
<feature type="compositionally biased region" description="Low complexity" evidence="3">
    <location>
        <begin position="138"/>
        <end position="152"/>
    </location>
</feature>
<comment type="caution">
    <text evidence="5">The sequence shown here is derived from an EMBL/GenBank/DDBJ whole genome shotgun (WGS) entry which is preliminary data.</text>
</comment>
<evidence type="ECO:0000259" key="4">
    <source>
        <dbReference type="SMART" id="SM00446"/>
    </source>
</evidence>
<dbReference type="Gene3D" id="3.80.10.10">
    <property type="entry name" value="Ribonuclease Inhibitor"/>
    <property type="match status" value="1"/>
</dbReference>
<evidence type="ECO:0000313" key="5">
    <source>
        <dbReference type="EMBL" id="GFO19756.1"/>
    </source>
</evidence>
<reference evidence="5 6" key="1">
    <citation type="journal article" date="2021" name="Elife">
        <title>Chloroplast acquisition without the gene transfer in kleptoplastic sea slugs, Plakobranchus ocellatus.</title>
        <authorList>
            <person name="Maeda T."/>
            <person name="Takahashi S."/>
            <person name="Yoshida T."/>
            <person name="Shimamura S."/>
            <person name="Takaki Y."/>
            <person name="Nagai Y."/>
            <person name="Toyoda A."/>
            <person name="Suzuki Y."/>
            <person name="Arimoto A."/>
            <person name="Ishii H."/>
            <person name="Satoh N."/>
            <person name="Nishiyama T."/>
            <person name="Hasebe M."/>
            <person name="Maruyama T."/>
            <person name="Minagawa J."/>
            <person name="Obokata J."/>
            <person name="Shigenobu S."/>
        </authorList>
    </citation>
    <scope>NUCLEOTIDE SEQUENCE [LARGE SCALE GENOMIC DNA]</scope>
</reference>
<dbReference type="EMBL" id="BLXT01005083">
    <property type="protein sequence ID" value="GFO19756.1"/>
    <property type="molecule type" value="Genomic_DNA"/>
</dbReference>
<dbReference type="Proteomes" id="UP000735302">
    <property type="component" value="Unassembled WGS sequence"/>
</dbReference>
<evidence type="ECO:0000256" key="3">
    <source>
        <dbReference type="SAM" id="MobiDB-lite"/>
    </source>
</evidence>
<organism evidence="5 6">
    <name type="scientific">Plakobranchus ocellatus</name>
    <dbReference type="NCBI Taxonomy" id="259542"/>
    <lineage>
        <taxon>Eukaryota</taxon>
        <taxon>Metazoa</taxon>
        <taxon>Spiralia</taxon>
        <taxon>Lophotrochozoa</taxon>
        <taxon>Mollusca</taxon>
        <taxon>Gastropoda</taxon>
        <taxon>Heterobranchia</taxon>
        <taxon>Euthyneura</taxon>
        <taxon>Panpulmonata</taxon>
        <taxon>Sacoglossa</taxon>
        <taxon>Placobranchoidea</taxon>
        <taxon>Plakobranchidae</taxon>
        <taxon>Plakobranchus</taxon>
    </lineage>
</organism>
<dbReference type="InterPro" id="IPR001611">
    <property type="entry name" value="Leu-rich_rpt"/>
</dbReference>
<protein>
    <submittedName>
        <fullName evidence="5">Leucine rich repeat protein</fullName>
    </submittedName>
</protein>
<keyword evidence="2" id="KW-0677">Repeat</keyword>
<proteinExistence type="predicted"/>
<feature type="compositionally biased region" description="Polar residues" evidence="3">
    <location>
        <begin position="400"/>
        <end position="416"/>
    </location>
</feature>
<feature type="compositionally biased region" description="Basic and acidic residues" evidence="3">
    <location>
        <begin position="219"/>
        <end position="235"/>
    </location>
</feature>
<dbReference type="InterPro" id="IPR032675">
    <property type="entry name" value="LRR_dom_sf"/>
</dbReference>
<dbReference type="PANTHER" id="PTHR18849:SF0">
    <property type="entry name" value="CILIA- AND FLAGELLA-ASSOCIATED PROTEIN 410-RELATED"/>
    <property type="match status" value="1"/>
</dbReference>
<dbReference type="PANTHER" id="PTHR18849">
    <property type="entry name" value="LEUCINE RICH REPEAT PROTEIN"/>
    <property type="match status" value="1"/>
</dbReference>
<sequence>MLMLIHRASNIGDVSVVRRMPALEVCSLSINKITGLRDFAHCHNLKELYVRTNRIERLGDIHYLKHLRKLRSLWLSENPCAGEPNYRMTVLKTLPNLRKLDNVAVTEDEVQKAEAEGNQLPIPEDFSSSSMFGIDALSVDNRNSSDSPPDSARSLDSHRSGAESAGSSVRESVKSSVADSVTSVCGSDGRWALPRRKRQQRKREEMLRSSGEEGGSEALSKEKGSGGGDGERSDSHVSGSSDSTQEEENSKEDSLNMNVEVNSLSVCCEEGKSSLDNSQADLPTIESEGNGCNEAAGSGKLGHKSEHVDEMMSPNFKAPSAMNKEGLNVKPEFPPVPERIGSIDVLRISDLEETSGSGAVLSNDNTLVCTADAEVKRENNNNDDSDAGSSDHKDDKSLITGHSSAESNVSTKPSQETTDKENKHFLLDQIRLNDSLDVMDSAADNTNLSKSRVANSTDLEHPELEIEADVSSALHLKKESDAQVTCLGPDNKKIDSVSLSTQTSRSKPPIPAKTRSVHINWEEHNRLRAELGVRPIDSIKSTSVSTNMEVTKARNSNILQAVLCLLKELDKDSLDIVGAAVKARVEAME</sequence>
<evidence type="ECO:0000313" key="6">
    <source>
        <dbReference type="Proteomes" id="UP000735302"/>
    </source>
</evidence>
<evidence type="ECO:0000256" key="1">
    <source>
        <dbReference type="ARBA" id="ARBA00022614"/>
    </source>
</evidence>
<feature type="region of interest" description="Disordered" evidence="3">
    <location>
        <begin position="373"/>
        <end position="422"/>
    </location>
</feature>
<feature type="domain" description="U2A'/phosphoprotein 32 family A C-terminal" evidence="4">
    <location>
        <begin position="83"/>
        <end position="101"/>
    </location>
</feature>
<accession>A0AAV4BL85</accession>
<feature type="compositionally biased region" description="Polar residues" evidence="3">
    <location>
        <begin position="165"/>
        <end position="185"/>
    </location>
</feature>
<feature type="region of interest" description="Disordered" evidence="3">
    <location>
        <begin position="272"/>
        <end position="338"/>
    </location>
</feature>
<dbReference type="SUPFAM" id="SSF52058">
    <property type="entry name" value="L domain-like"/>
    <property type="match status" value="1"/>
</dbReference>
<keyword evidence="6" id="KW-1185">Reference proteome</keyword>
<dbReference type="GO" id="GO:0007010">
    <property type="term" value="P:cytoskeleton organization"/>
    <property type="evidence" value="ECO:0007669"/>
    <property type="project" value="TreeGrafter"/>
</dbReference>
<gene>
    <name evidence="5" type="ORF">PoB_004626100</name>
</gene>
<dbReference type="InterPro" id="IPR003603">
    <property type="entry name" value="U2A'_phosphoprotein32A_C"/>
</dbReference>
<dbReference type="Pfam" id="PF14580">
    <property type="entry name" value="LRR_9"/>
    <property type="match status" value="1"/>
</dbReference>
<name>A0AAV4BL85_9GAST</name>
<feature type="region of interest" description="Disordered" evidence="3">
    <location>
        <begin position="138"/>
        <end position="258"/>
    </location>
</feature>
<dbReference type="AlphaFoldDB" id="A0AAV4BL85"/>
<dbReference type="SMART" id="SM00446">
    <property type="entry name" value="LRRcap"/>
    <property type="match status" value="1"/>
</dbReference>
<feature type="compositionally biased region" description="Basic and acidic residues" evidence="3">
    <location>
        <begin position="202"/>
        <end position="211"/>
    </location>
</feature>